<sequence>MSVFFFRLHNLRREEENKKRKKTNSGSSSSTGGGMQQRRISVGRHRYHSTRHLGTSRLFERTPLTPSDSLDEIALQIPRCQTRHLPVHL</sequence>
<dbReference type="Proteomes" id="UP001233999">
    <property type="component" value="Unassembled WGS sequence"/>
</dbReference>
<comment type="caution">
    <text evidence="2">The sequence shown here is derived from an EMBL/GenBank/DDBJ whole genome shotgun (WGS) entry which is preliminary data.</text>
</comment>
<protein>
    <submittedName>
        <fullName evidence="2">Uncharacterized protein</fullName>
    </submittedName>
</protein>
<accession>A0AAD7Z9Z3</accession>
<dbReference type="EMBL" id="JASPKZ010009800">
    <property type="protein sequence ID" value="KAJ9576317.1"/>
    <property type="molecule type" value="Genomic_DNA"/>
</dbReference>
<reference evidence="2" key="1">
    <citation type="journal article" date="2023" name="IScience">
        <title>Live-bearing cockroach genome reveals convergent evolutionary mechanisms linked to viviparity in insects and beyond.</title>
        <authorList>
            <person name="Fouks B."/>
            <person name="Harrison M.C."/>
            <person name="Mikhailova A.A."/>
            <person name="Marchal E."/>
            <person name="English S."/>
            <person name="Carruthers M."/>
            <person name="Jennings E.C."/>
            <person name="Chiamaka E.L."/>
            <person name="Frigard R.A."/>
            <person name="Pippel M."/>
            <person name="Attardo G.M."/>
            <person name="Benoit J.B."/>
            <person name="Bornberg-Bauer E."/>
            <person name="Tobe S.S."/>
        </authorList>
    </citation>
    <scope>NUCLEOTIDE SEQUENCE</scope>
    <source>
        <strain evidence="2">Stay&amp;Tobe</strain>
    </source>
</reference>
<feature type="region of interest" description="Disordered" evidence="1">
    <location>
        <begin position="13"/>
        <end position="62"/>
    </location>
</feature>
<evidence type="ECO:0000313" key="3">
    <source>
        <dbReference type="Proteomes" id="UP001233999"/>
    </source>
</evidence>
<name>A0AAD7Z9Z3_DIPPU</name>
<dbReference type="AlphaFoldDB" id="A0AAD7Z9Z3"/>
<feature type="compositionally biased region" description="Basic residues" evidence="1">
    <location>
        <begin position="41"/>
        <end position="51"/>
    </location>
</feature>
<evidence type="ECO:0000256" key="1">
    <source>
        <dbReference type="SAM" id="MobiDB-lite"/>
    </source>
</evidence>
<evidence type="ECO:0000313" key="2">
    <source>
        <dbReference type="EMBL" id="KAJ9576317.1"/>
    </source>
</evidence>
<organism evidence="2 3">
    <name type="scientific">Diploptera punctata</name>
    <name type="common">Pacific beetle cockroach</name>
    <dbReference type="NCBI Taxonomy" id="6984"/>
    <lineage>
        <taxon>Eukaryota</taxon>
        <taxon>Metazoa</taxon>
        <taxon>Ecdysozoa</taxon>
        <taxon>Arthropoda</taxon>
        <taxon>Hexapoda</taxon>
        <taxon>Insecta</taxon>
        <taxon>Pterygota</taxon>
        <taxon>Neoptera</taxon>
        <taxon>Polyneoptera</taxon>
        <taxon>Dictyoptera</taxon>
        <taxon>Blattodea</taxon>
        <taxon>Blaberoidea</taxon>
        <taxon>Blaberidae</taxon>
        <taxon>Diplopterinae</taxon>
        <taxon>Diploptera</taxon>
    </lineage>
</organism>
<reference evidence="2" key="2">
    <citation type="submission" date="2023-05" db="EMBL/GenBank/DDBJ databases">
        <authorList>
            <person name="Fouks B."/>
        </authorList>
    </citation>
    <scope>NUCLEOTIDE SEQUENCE</scope>
    <source>
        <strain evidence="2">Stay&amp;Tobe</strain>
        <tissue evidence="2">Testes</tissue>
    </source>
</reference>
<proteinExistence type="predicted"/>
<keyword evidence="3" id="KW-1185">Reference proteome</keyword>
<gene>
    <name evidence="2" type="ORF">L9F63_006817</name>
</gene>